<evidence type="ECO:0000256" key="4">
    <source>
        <dbReference type="ARBA" id="ARBA00023033"/>
    </source>
</evidence>
<dbReference type="InterPro" id="IPR036188">
    <property type="entry name" value="FAD/NAD-bd_sf"/>
</dbReference>
<protein>
    <recommendedName>
        <fullName evidence="5">Flavin-dependent monooxygenase</fullName>
    </recommendedName>
    <alternativeName>
        <fullName evidence="5">TetX monooxygenase</fullName>
        <shortName evidence="5">TetX</shortName>
        <ecNumber evidence="5">1.14.13.-</ecNumber>
    </alternativeName>
</protein>
<keyword evidence="5" id="KW-0521">NADP</keyword>
<evidence type="ECO:0000256" key="5">
    <source>
        <dbReference type="HAMAP-Rule" id="MF_00845"/>
    </source>
</evidence>
<keyword evidence="5" id="KW-0963">Cytoplasm</keyword>
<dbReference type="Proteomes" id="UP000573001">
    <property type="component" value="Unassembled WGS sequence"/>
</dbReference>
<feature type="binding site" evidence="5">
    <location>
        <position position="45"/>
    </location>
    <ligand>
        <name>NADPH</name>
        <dbReference type="ChEBI" id="CHEBI:57783"/>
    </ligand>
</feature>
<dbReference type="InterPro" id="IPR002938">
    <property type="entry name" value="FAD-bd"/>
</dbReference>
<evidence type="ECO:0000256" key="3">
    <source>
        <dbReference type="ARBA" id="ARBA00023002"/>
    </source>
</evidence>
<dbReference type="PRINTS" id="PR00420">
    <property type="entry name" value="RNGMNOXGNASE"/>
</dbReference>
<comment type="subunit">
    <text evidence="5">Monomer.</text>
</comment>
<keyword evidence="3 5" id="KW-0560">Oxidoreductase</keyword>
<keyword evidence="2 5" id="KW-0274">FAD</keyword>
<dbReference type="PANTHER" id="PTHR46972">
    <property type="entry name" value="MONOOXYGENASE ASQM-RELATED"/>
    <property type="match status" value="1"/>
</dbReference>
<keyword evidence="8" id="KW-1185">Reference proteome</keyword>
<evidence type="ECO:0000313" key="7">
    <source>
        <dbReference type="EMBL" id="NUU14271.1"/>
    </source>
</evidence>
<dbReference type="EC" id="1.14.13.-" evidence="5"/>
<dbReference type="InterPro" id="IPR043683">
    <property type="entry name" value="TetX_monooxygenase"/>
</dbReference>
<evidence type="ECO:0000256" key="1">
    <source>
        <dbReference type="ARBA" id="ARBA00022630"/>
    </source>
</evidence>
<gene>
    <name evidence="7" type="ORF">HP507_10555</name>
</gene>
<evidence type="ECO:0000256" key="2">
    <source>
        <dbReference type="ARBA" id="ARBA00022827"/>
    </source>
</evidence>
<reference evidence="7 8" key="1">
    <citation type="submission" date="2020-05" db="EMBL/GenBank/DDBJ databases">
        <title>Genome Sequencing of Type Strains.</title>
        <authorList>
            <person name="Lemaire J.F."/>
            <person name="Inderbitzin P."/>
            <person name="Gregorio O.A."/>
            <person name="Collins S.B."/>
            <person name="Wespe N."/>
            <person name="Knight-Connoni V."/>
        </authorList>
    </citation>
    <scope>NUCLEOTIDE SEQUENCE [LARGE SCALE GENOMIC DNA]</scope>
    <source>
        <strain evidence="7 8">ATCC 19096</strain>
    </source>
</reference>
<proteinExistence type="inferred from homology"/>
<accession>A0ABX2MFY5</accession>
<dbReference type="SUPFAM" id="SSF51905">
    <property type="entry name" value="FAD/NAD(P)-binding domain"/>
    <property type="match status" value="1"/>
</dbReference>
<keyword evidence="1 5" id="KW-0285">Flavoprotein</keyword>
<evidence type="ECO:0000313" key="8">
    <source>
        <dbReference type="Proteomes" id="UP000573001"/>
    </source>
</evidence>
<comment type="function">
    <text evidence="5">An FAD-requiring monooxygenase active on some tetracycline antibiotic derivatives, which leads to their inactivation. Hydroxylates carbon 11a of tetracycline and some analogs.</text>
</comment>
<comment type="caution">
    <text evidence="7">The sequence shown here is derived from an EMBL/GenBank/DDBJ whole genome shotgun (WGS) entry which is preliminary data.</text>
</comment>
<name>A0ABX2MFY5_9MICO</name>
<feature type="binding site" evidence="5">
    <location>
        <position position="109"/>
    </location>
    <ligand>
        <name>FAD</name>
        <dbReference type="ChEBI" id="CHEBI:57692"/>
    </ligand>
</feature>
<comment type="subcellular location">
    <subcellularLocation>
        <location evidence="5">Cytoplasm</location>
    </subcellularLocation>
</comment>
<dbReference type="Gene3D" id="3.50.50.60">
    <property type="entry name" value="FAD/NAD(P)-binding domain"/>
    <property type="match status" value="1"/>
</dbReference>
<comment type="cofactor">
    <cofactor evidence="5">
        <name>FAD</name>
        <dbReference type="ChEBI" id="CHEBI:57692"/>
    </cofactor>
</comment>
<organism evidence="7 8">
    <name type="scientific">Curtobacterium pusillum</name>
    <dbReference type="NCBI Taxonomy" id="69373"/>
    <lineage>
        <taxon>Bacteria</taxon>
        <taxon>Bacillati</taxon>
        <taxon>Actinomycetota</taxon>
        <taxon>Actinomycetes</taxon>
        <taxon>Micrococcales</taxon>
        <taxon>Microbacteriaceae</taxon>
        <taxon>Curtobacterium</taxon>
    </lineage>
</organism>
<dbReference type="RefSeq" id="WP_175351750.1">
    <property type="nucleotide sequence ID" value="NZ_BAAAWQ010000001.1"/>
</dbReference>
<keyword evidence="4 5" id="KW-0503">Monooxygenase</keyword>
<dbReference type="PANTHER" id="PTHR46972:SF1">
    <property type="entry name" value="FAD DEPENDENT OXIDOREDUCTASE DOMAIN-CONTAINING PROTEIN"/>
    <property type="match status" value="1"/>
</dbReference>
<comment type="domain">
    <text evidence="5">Consists of an N-terminal FAD-binding domain with a Rossman fold and a C-terminal substrate-binding domain.</text>
</comment>
<sequence>MTNGTDGQRIVIIGGGPGGLTCARILQQHGIDATVYERDVDEHARDQGGTLDLHEHDGQVALRAAGLLDEFFARARLDAQEMRRVSTSGELVQRFVPDAGDTSAPEIDRGQLRSMLLRSLRPGSVQWGKAVESVTGPDAGPRTVVFRDGTSVQADLVIGADGAWSRVRAAVSDARPAYSGVGFVEAWFDDVDVAHPELARLVGGGSAMISDTDGAFFAQRNSGDHMRVYLVRRRPLDWMTRAGLAPEDTEGIRAHLLQEFAGWSPEVLRFVTDNDGAYLDRPLFALPSPHTWEQSASVTLLGDAAHLMPPAGVGVNLAMLDASELALALVHARSTAEAVRAYEATMLPRSAERQAALDGKADFLLHA</sequence>
<feature type="domain" description="FAD-binding" evidence="6">
    <location>
        <begin position="297"/>
        <end position="344"/>
    </location>
</feature>
<comment type="similarity">
    <text evidence="5">Belongs to the aromatic-ring hydroxylase family. TetX subfamily.</text>
</comment>
<dbReference type="Pfam" id="PF01494">
    <property type="entry name" value="FAD_binding_3"/>
    <property type="match status" value="2"/>
</dbReference>
<dbReference type="HAMAP" id="MF_00845">
    <property type="entry name" value="TetX_monooxygenase"/>
    <property type="match status" value="1"/>
</dbReference>
<feature type="binding site" evidence="5">
    <location>
        <position position="303"/>
    </location>
    <ligand>
        <name>FAD</name>
        <dbReference type="ChEBI" id="CHEBI:57692"/>
    </ligand>
</feature>
<feature type="domain" description="FAD-binding" evidence="6">
    <location>
        <begin position="10"/>
        <end position="198"/>
    </location>
</feature>
<feature type="binding site" evidence="5">
    <location>
        <position position="52"/>
    </location>
    <ligand>
        <name>FAD</name>
        <dbReference type="ChEBI" id="CHEBI:57692"/>
    </ligand>
</feature>
<dbReference type="EMBL" id="JABMCE010000079">
    <property type="protein sequence ID" value="NUU14271.1"/>
    <property type="molecule type" value="Genomic_DNA"/>
</dbReference>
<comment type="catalytic activity">
    <reaction evidence="5">
        <text>a tetracycline + NADPH + O2 + H(+) = an 11a-hydroxytetracycline + NADP(+) + H2O</text>
        <dbReference type="Rhea" id="RHEA:61444"/>
        <dbReference type="ChEBI" id="CHEBI:15377"/>
        <dbReference type="ChEBI" id="CHEBI:15378"/>
        <dbReference type="ChEBI" id="CHEBI:15379"/>
        <dbReference type="ChEBI" id="CHEBI:57783"/>
        <dbReference type="ChEBI" id="CHEBI:58349"/>
        <dbReference type="ChEBI" id="CHEBI:144644"/>
        <dbReference type="ChEBI" id="CHEBI:144645"/>
    </reaction>
</comment>
<dbReference type="GO" id="GO:0004497">
    <property type="term" value="F:monooxygenase activity"/>
    <property type="evidence" value="ECO:0007669"/>
    <property type="project" value="UniProtKB-KW"/>
</dbReference>
<evidence type="ECO:0000259" key="6">
    <source>
        <dbReference type="Pfam" id="PF01494"/>
    </source>
</evidence>
<keyword evidence="5" id="KW-0547">Nucleotide-binding</keyword>